<protein>
    <recommendedName>
        <fullName evidence="1">Glucose/Sorbosone dehydrogenase domain-containing protein</fullName>
    </recommendedName>
</protein>
<feature type="non-terminal residue" evidence="2">
    <location>
        <position position="110"/>
    </location>
</feature>
<keyword evidence="3" id="KW-1185">Reference proteome</keyword>
<dbReference type="SUPFAM" id="SSF50952">
    <property type="entry name" value="Soluble quinoprotein glucose dehydrogenase"/>
    <property type="match status" value="1"/>
</dbReference>
<sequence>DPTGNAQNKNSFYGKVMRIDVNGGQDFTEGDSGIAKLYGIPGSNPFVNDSIARPELFALGFRNMWGCSQDSARRRGGSGRIFCAETGTNKFDEINVIQSGMNYGWNIRQG</sequence>
<evidence type="ECO:0000313" key="2">
    <source>
        <dbReference type="EMBL" id="CAL1540351.1"/>
    </source>
</evidence>
<dbReference type="Gene3D" id="2.120.10.30">
    <property type="entry name" value="TolB, C-terminal domain"/>
    <property type="match status" value="1"/>
</dbReference>
<proteinExistence type="predicted"/>
<comment type="caution">
    <text evidence="2">The sequence shown here is derived from an EMBL/GenBank/DDBJ whole genome shotgun (WGS) entry which is preliminary data.</text>
</comment>
<gene>
    <name evidence="2" type="ORF">GSLYS_00014000001</name>
</gene>
<organism evidence="2 3">
    <name type="scientific">Lymnaea stagnalis</name>
    <name type="common">Great pond snail</name>
    <name type="synonym">Helix stagnalis</name>
    <dbReference type="NCBI Taxonomy" id="6523"/>
    <lineage>
        <taxon>Eukaryota</taxon>
        <taxon>Metazoa</taxon>
        <taxon>Spiralia</taxon>
        <taxon>Lophotrochozoa</taxon>
        <taxon>Mollusca</taxon>
        <taxon>Gastropoda</taxon>
        <taxon>Heterobranchia</taxon>
        <taxon>Euthyneura</taxon>
        <taxon>Panpulmonata</taxon>
        <taxon>Hygrophila</taxon>
        <taxon>Lymnaeoidea</taxon>
        <taxon>Lymnaeidae</taxon>
        <taxon>Lymnaea</taxon>
    </lineage>
</organism>
<dbReference type="InterPro" id="IPR011041">
    <property type="entry name" value="Quinoprot_gluc/sorb_DH_b-prop"/>
</dbReference>
<evidence type="ECO:0000259" key="1">
    <source>
        <dbReference type="Pfam" id="PF07995"/>
    </source>
</evidence>
<dbReference type="Proteomes" id="UP001497497">
    <property type="component" value="Unassembled WGS sequence"/>
</dbReference>
<evidence type="ECO:0000313" key="3">
    <source>
        <dbReference type="Proteomes" id="UP001497497"/>
    </source>
</evidence>
<dbReference type="PANTHER" id="PTHR19328">
    <property type="entry name" value="HEDGEHOG-INTERACTING PROTEIN"/>
    <property type="match status" value="1"/>
</dbReference>
<feature type="non-terminal residue" evidence="2">
    <location>
        <position position="1"/>
    </location>
</feature>
<accession>A0AAV2I2Q8</accession>
<dbReference type="InterPro" id="IPR012938">
    <property type="entry name" value="Glc/Sorbosone_DH"/>
</dbReference>
<reference evidence="2 3" key="1">
    <citation type="submission" date="2024-04" db="EMBL/GenBank/DDBJ databases">
        <authorList>
            <consortium name="Genoscope - CEA"/>
            <person name="William W."/>
        </authorList>
    </citation>
    <scope>NUCLEOTIDE SEQUENCE [LARGE SCALE GENOMIC DNA]</scope>
</reference>
<name>A0AAV2I2Q8_LYMST</name>
<feature type="domain" description="Glucose/Sorbosone dehydrogenase" evidence="1">
    <location>
        <begin position="5"/>
        <end position="107"/>
    </location>
</feature>
<dbReference type="AlphaFoldDB" id="A0AAV2I2Q8"/>
<dbReference type="PANTHER" id="PTHR19328:SF75">
    <property type="entry name" value="ALDOSE SUGAR DEHYDROGENASE YLII"/>
    <property type="match status" value="1"/>
</dbReference>
<dbReference type="EMBL" id="CAXITT010000378">
    <property type="protein sequence ID" value="CAL1540351.1"/>
    <property type="molecule type" value="Genomic_DNA"/>
</dbReference>
<dbReference type="InterPro" id="IPR011042">
    <property type="entry name" value="6-blade_b-propeller_TolB-like"/>
</dbReference>
<dbReference type="Pfam" id="PF07995">
    <property type="entry name" value="GSDH"/>
    <property type="match status" value="1"/>
</dbReference>